<dbReference type="InterPro" id="IPR000225">
    <property type="entry name" value="Armadillo"/>
</dbReference>
<evidence type="ECO:0000313" key="3">
    <source>
        <dbReference type="EMBL" id="KAE9184929.1"/>
    </source>
</evidence>
<dbReference type="SMART" id="SM00185">
    <property type="entry name" value="ARM"/>
    <property type="match status" value="11"/>
</dbReference>
<dbReference type="Proteomes" id="UP000440367">
    <property type="component" value="Unassembled WGS sequence"/>
</dbReference>
<accession>A0A6A3WH74</accession>
<dbReference type="PANTHER" id="PTHR23315:SF7">
    <property type="entry name" value="U-BOX DOMAIN-CONTAINING PROTEIN 4"/>
    <property type="match status" value="1"/>
</dbReference>
<dbReference type="InterPro" id="IPR011989">
    <property type="entry name" value="ARM-like"/>
</dbReference>
<feature type="domain" description="Protein kinase" evidence="2">
    <location>
        <begin position="217"/>
        <end position="466"/>
    </location>
</feature>
<dbReference type="PROSITE" id="PS50176">
    <property type="entry name" value="ARM_REPEAT"/>
    <property type="match status" value="2"/>
</dbReference>
<dbReference type="GO" id="GO:0004672">
    <property type="term" value="F:protein kinase activity"/>
    <property type="evidence" value="ECO:0007669"/>
    <property type="project" value="InterPro"/>
</dbReference>
<proteinExistence type="predicted"/>
<feature type="repeat" description="ARM" evidence="1">
    <location>
        <begin position="758"/>
        <end position="800"/>
    </location>
</feature>
<protein>
    <recommendedName>
        <fullName evidence="2">Protein kinase domain-containing protein</fullName>
    </recommendedName>
</protein>
<dbReference type="CDD" id="cd21037">
    <property type="entry name" value="MLKL_NTD"/>
    <property type="match status" value="1"/>
</dbReference>
<dbReference type="InterPro" id="IPR000719">
    <property type="entry name" value="Prot_kinase_dom"/>
</dbReference>
<name>A0A6A3WH74_9STRA</name>
<sequence>MSSVMNVLAIPEAGKLVDVLSRTKHLAADMNEAKDACTRLHLRLKDVFDELVKMERNNSLPENDELDKFVATVTKYLRFLEQHRGKKLVGRLLNHVKMIRELDSINQDVDMVFKLYSIANSATVKEWKKQWEEALRTQKEAIASVAANNETVLREFPDKRSQLDAVFTVKFEMGYHAEHHDKEVTRLMRSLVSTILRVSKMTVDKLPRWFLPRDELKFEPEPFARGSFGHVHRGGWKSEVVVVKQYFVTDLAADDAAIQKLEAEMNLWYQFDHVNVIKLFAASHVGLPLFIVSEFAAKGDLGTFLTRSKKNKKHMWRLLYEAAQGLDFLHRKSVVHGSLKLKNILVGSDRTAKLSDLGLSAVRTSVVAVDTGDLRWRAPESLKNKPTFASDVYSFAMCIIEAVTGKFPFGSLDEDNVHKRIQNGEIPDKPKRMPDEAWELIVSMTNYTPNRRPVLEGVLEKLKKFAAKELSMRPKKEKIDTSAKAIKSEDPVLTTPVQTFASSSATVDLLKAIVSGTEDERNEALLVLVQRCTDSEQRDTAVESNGVEVLTGLARNDRNYFTQLYALECLKWCATTDVLASTVSELEGHIRGASEQELTSVVNGLKVTSDDENLVAVVRCACMAIADNCEKLQRVGVIPLLVKLMQTESESIKLWAAEAVRYLASGNEKCRPAIAMNGGIEPLVTLTTTGTPLQKCVAALALGNLARSKVVSEAVVRKGAIPPLIELVHSGTDSQKLVAAQTIGVIASSNSAEILRHNGIPPLVGLLREGTNELEESAAFALEALSENKDAVDVMTREGAIKQLIALLREGSDKMKTIAVRVLAKLTIGGESRVEMMREQIIPPLIALLRGVNAEQKAPTVDILGVLATYDSIRPEMVREGIIPPLIALIQSEPKMGIGLLEKLANSPDSHAAILSGGAISALTGILRTGTEDEKSAAIRVLGSVYTSGACSDEFIREGVIRQLANLLQSQTEHHKELTLRTLNRLASNDDVSAEIGRLGAIPSFVAVLQSGSDSQKTNAVGILDSLARKGKCGLDIAREGAILALIQLIQAGSEGQTTAATNLLNKLAMPVGNRDEIVRRGAIPPLGELLNNGTEEQKASALETLTSLVATCSHVVEIGTSRPLIALLQTGTEAQKSMALNLLLSLSVNYENCSDIVQGGAIPPYHDTAKWGGWPKGKALQEKAPSLPWLGYCEMGRKSNRQVQFVCWEVLRLLILYMA</sequence>
<dbReference type="InterPro" id="IPR059179">
    <property type="entry name" value="MLKL-like_MCAfunc"/>
</dbReference>
<dbReference type="InterPro" id="IPR001245">
    <property type="entry name" value="Ser-Thr/Tyr_kinase_cat_dom"/>
</dbReference>
<dbReference type="Pfam" id="PF07714">
    <property type="entry name" value="PK_Tyr_Ser-Thr"/>
    <property type="match status" value="1"/>
</dbReference>
<dbReference type="InterPro" id="IPR016024">
    <property type="entry name" value="ARM-type_fold"/>
</dbReference>
<comment type="caution">
    <text evidence="3">The sequence shown here is derived from an EMBL/GenBank/DDBJ whole genome shotgun (WGS) entry which is preliminary data.</text>
</comment>
<dbReference type="AlphaFoldDB" id="A0A6A3WH74"/>
<dbReference type="PANTHER" id="PTHR23315">
    <property type="entry name" value="U BOX DOMAIN-CONTAINING"/>
    <property type="match status" value="1"/>
</dbReference>
<dbReference type="SUPFAM" id="SSF48371">
    <property type="entry name" value="ARM repeat"/>
    <property type="match status" value="2"/>
</dbReference>
<dbReference type="Gene3D" id="3.30.200.20">
    <property type="entry name" value="Phosphorylase Kinase, domain 1"/>
    <property type="match status" value="1"/>
</dbReference>
<gene>
    <name evidence="3" type="ORF">PF002_g26300</name>
</gene>
<evidence type="ECO:0000313" key="4">
    <source>
        <dbReference type="Proteomes" id="UP000440367"/>
    </source>
</evidence>
<reference evidence="3 4" key="1">
    <citation type="submission" date="2018-08" db="EMBL/GenBank/DDBJ databases">
        <title>Genomic investigation of the strawberry pathogen Phytophthora fragariae indicates pathogenicity is determined by transcriptional variation in three key races.</title>
        <authorList>
            <person name="Adams T.M."/>
            <person name="Armitage A.D."/>
            <person name="Sobczyk M.K."/>
            <person name="Bates H.J."/>
            <person name="Dunwell J.M."/>
            <person name="Nellist C.F."/>
            <person name="Harrison R.J."/>
        </authorList>
    </citation>
    <scope>NUCLEOTIDE SEQUENCE [LARGE SCALE GENOMIC DNA]</scope>
    <source>
        <strain evidence="3 4">BC-1</strain>
    </source>
</reference>
<dbReference type="Gene3D" id="1.10.510.10">
    <property type="entry name" value="Transferase(Phosphotransferase) domain 1"/>
    <property type="match status" value="1"/>
</dbReference>
<dbReference type="Gene3D" id="1.25.10.10">
    <property type="entry name" value="Leucine-rich Repeat Variant"/>
    <property type="match status" value="3"/>
</dbReference>
<dbReference type="GO" id="GO:0005524">
    <property type="term" value="F:ATP binding"/>
    <property type="evidence" value="ECO:0007669"/>
    <property type="project" value="InterPro"/>
</dbReference>
<evidence type="ECO:0000259" key="2">
    <source>
        <dbReference type="PROSITE" id="PS50011"/>
    </source>
</evidence>
<dbReference type="InterPro" id="IPR011009">
    <property type="entry name" value="Kinase-like_dom_sf"/>
</dbReference>
<feature type="repeat" description="ARM" evidence="1">
    <location>
        <begin position="636"/>
        <end position="679"/>
    </location>
</feature>
<dbReference type="PROSITE" id="PS50011">
    <property type="entry name" value="PROTEIN_KINASE_DOM"/>
    <property type="match status" value="1"/>
</dbReference>
<dbReference type="SUPFAM" id="SSF56112">
    <property type="entry name" value="Protein kinase-like (PK-like)"/>
    <property type="match status" value="1"/>
</dbReference>
<evidence type="ECO:0000256" key="1">
    <source>
        <dbReference type="PROSITE-ProRule" id="PRU00259"/>
    </source>
</evidence>
<organism evidence="3 4">
    <name type="scientific">Phytophthora fragariae</name>
    <dbReference type="NCBI Taxonomy" id="53985"/>
    <lineage>
        <taxon>Eukaryota</taxon>
        <taxon>Sar</taxon>
        <taxon>Stramenopiles</taxon>
        <taxon>Oomycota</taxon>
        <taxon>Peronosporomycetes</taxon>
        <taxon>Peronosporales</taxon>
        <taxon>Peronosporaceae</taxon>
        <taxon>Phytophthora</taxon>
    </lineage>
</organism>
<dbReference type="EMBL" id="QXGD01002725">
    <property type="protein sequence ID" value="KAE9184929.1"/>
    <property type="molecule type" value="Genomic_DNA"/>
</dbReference>